<accession>A0A0A8ZZB6</accession>
<dbReference type="AlphaFoldDB" id="A0A0A8ZZB6"/>
<organism evidence="1">
    <name type="scientific">Arundo donax</name>
    <name type="common">Giant reed</name>
    <name type="synonym">Donax arundinaceus</name>
    <dbReference type="NCBI Taxonomy" id="35708"/>
    <lineage>
        <taxon>Eukaryota</taxon>
        <taxon>Viridiplantae</taxon>
        <taxon>Streptophyta</taxon>
        <taxon>Embryophyta</taxon>
        <taxon>Tracheophyta</taxon>
        <taxon>Spermatophyta</taxon>
        <taxon>Magnoliopsida</taxon>
        <taxon>Liliopsida</taxon>
        <taxon>Poales</taxon>
        <taxon>Poaceae</taxon>
        <taxon>PACMAD clade</taxon>
        <taxon>Arundinoideae</taxon>
        <taxon>Arundineae</taxon>
        <taxon>Arundo</taxon>
    </lineage>
</organism>
<protein>
    <submittedName>
        <fullName evidence="1">Uncharacterized protein</fullName>
    </submittedName>
</protein>
<reference evidence="1" key="2">
    <citation type="journal article" date="2015" name="Data Brief">
        <title>Shoot transcriptome of the giant reed, Arundo donax.</title>
        <authorList>
            <person name="Barrero R.A."/>
            <person name="Guerrero F.D."/>
            <person name="Moolhuijzen P."/>
            <person name="Goolsby J.A."/>
            <person name="Tidwell J."/>
            <person name="Bellgard S.E."/>
            <person name="Bellgard M.I."/>
        </authorList>
    </citation>
    <scope>NUCLEOTIDE SEQUENCE</scope>
    <source>
        <tissue evidence="1">Shoot tissue taken approximately 20 cm above the soil surface</tissue>
    </source>
</reference>
<proteinExistence type="predicted"/>
<reference evidence="1" key="1">
    <citation type="submission" date="2014-09" db="EMBL/GenBank/DDBJ databases">
        <authorList>
            <person name="Magalhaes I.L.F."/>
            <person name="Oliveira U."/>
            <person name="Santos F.R."/>
            <person name="Vidigal T.H.D.A."/>
            <person name="Brescovit A.D."/>
            <person name="Santos A.J."/>
        </authorList>
    </citation>
    <scope>NUCLEOTIDE SEQUENCE</scope>
    <source>
        <tissue evidence="1">Shoot tissue taken approximately 20 cm above the soil surface</tissue>
    </source>
</reference>
<sequence length="29" mass="3435">MQLLLPRPKRSLLSLTAESREQQWCHSPE</sequence>
<name>A0A0A8ZZB6_ARUDO</name>
<evidence type="ECO:0000313" key="1">
    <source>
        <dbReference type="EMBL" id="JAD44759.1"/>
    </source>
</evidence>
<dbReference type="EMBL" id="GBRH01253136">
    <property type="protein sequence ID" value="JAD44759.1"/>
    <property type="molecule type" value="Transcribed_RNA"/>
</dbReference>